<evidence type="ECO:0000313" key="3">
    <source>
        <dbReference type="Proteomes" id="UP000273405"/>
    </source>
</evidence>
<protein>
    <submittedName>
        <fullName evidence="2">Uncharacterized protein</fullName>
    </submittedName>
</protein>
<organism evidence="2 3">
    <name type="scientific">Corallococcus sicarius</name>
    <dbReference type="NCBI Taxonomy" id="2316726"/>
    <lineage>
        <taxon>Bacteria</taxon>
        <taxon>Pseudomonadati</taxon>
        <taxon>Myxococcota</taxon>
        <taxon>Myxococcia</taxon>
        <taxon>Myxococcales</taxon>
        <taxon>Cystobacterineae</taxon>
        <taxon>Myxococcaceae</taxon>
        <taxon>Corallococcus</taxon>
    </lineage>
</organism>
<gene>
    <name evidence="2" type="ORF">D7X12_15120</name>
</gene>
<dbReference type="RefSeq" id="WP_120625982.1">
    <property type="nucleotide sequence ID" value="NZ_RAWG01000082.1"/>
</dbReference>
<proteinExistence type="predicted"/>
<accession>A0A3A8NEA6</accession>
<sequence>MTHPDPAVMPLLARIYDARNSHFDAEGRYCHRIPSTFTEAEHQQLSAAGLQPNVFAQWGHDETIDRLRQAAAAVDLRRAADAFVASMVSADPAWLTVLPAAALGRAMPAHAEEPMGGGSCRVCFFKADAIDTTQVAYFRQLSGSGWGDTHPAVGALALAAASASPTATWPRPTPRDVWVFHRVLDLLRALPPKARYSQARTALQKAGLLRADHPSRPETVLEALAFIGILETPEHPGMRTRFTPAIERDRRPTTRVEVPAPLAWWTAGHGLHEAHVDALFGHLARPEEEPVPPPTKPVGRRKTASPASPRPQSIAGPPTPGSVYAIRYREDLWGAAYCHEVRTDERGIVRGRVEYLDLLSPTPPTADQLAGTPFRDRLNGERWQGWCTGLDKTPGVKRIAIEVPAPAHAQPTPDRVAFSGARDLAHLAGWNFKF</sequence>
<dbReference type="Proteomes" id="UP000273405">
    <property type="component" value="Unassembled WGS sequence"/>
</dbReference>
<dbReference type="AlphaFoldDB" id="A0A3A8NEA6"/>
<comment type="caution">
    <text evidence="2">The sequence shown here is derived from an EMBL/GenBank/DDBJ whole genome shotgun (WGS) entry which is preliminary data.</text>
</comment>
<evidence type="ECO:0000313" key="2">
    <source>
        <dbReference type="EMBL" id="RKH42657.1"/>
    </source>
</evidence>
<dbReference type="OrthoDB" id="8913485at2"/>
<dbReference type="EMBL" id="RAWG01000082">
    <property type="protein sequence ID" value="RKH42657.1"/>
    <property type="molecule type" value="Genomic_DNA"/>
</dbReference>
<name>A0A3A8NEA6_9BACT</name>
<reference evidence="3" key="1">
    <citation type="submission" date="2018-09" db="EMBL/GenBank/DDBJ databases">
        <authorList>
            <person name="Livingstone P.G."/>
            <person name="Whitworth D.E."/>
        </authorList>
    </citation>
    <scope>NUCLEOTIDE SEQUENCE [LARGE SCALE GENOMIC DNA]</scope>
    <source>
        <strain evidence="3">CA040B</strain>
    </source>
</reference>
<keyword evidence="3" id="KW-1185">Reference proteome</keyword>
<feature type="region of interest" description="Disordered" evidence="1">
    <location>
        <begin position="285"/>
        <end position="321"/>
    </location>
</feature>
<evidence type="ECO:0000256" key="1">
    <source>
        <dbReference type="SAM" id="MobiDB-lite"/>
    </source>
</evidence>